<sequence>MFNQTFNQKRNTTPVAVASALLLFAGLVFASRSAHAQAYSQICGDHQSSNQTRSVAGGKFIVMNNKWNPSGAWQCITTRDDGFVYDSGYHNVPTNGPPASYPGIYVGCHYGICSSSANSGLPKQVSALNNPTSSVSFTPPSGGEWDASYDLWFDTNPYPAGQNNGAEIMIWPNHAGRPQPAGQQEATVQIGGAMWNVWKGRLTNGSISWNVISYVRQAPVNSISVNIKDFINDAVSRGHMQSSWYMTSVQFGFEPWIGGPGLNVSNFTYDPGTTGNAVGLINLNSGKALDTWSTNNGSELQQWDYWATDNQKWYITRGRLPDTWEVKSKFSGKCLSVPASSTTPGIRLNQWDCYGGTEQLWYQVWSNAQNFQLVNVNSTQCLDVSYGSGANGAAIIQWTCHTGNSQRWSTRP</sequence>
<dbReference type="SUPFAM" id="SSF49899">
    <property type="entry name" value="Concanavalin A-like lectins/glucanases"/>
    <property type="match status" value="1"/>
</dbReference>
<dbReference type="EMBL" id="JAVDTT010000006">
    <property type="protein sequence ID" value="MDR6843214.1"/>
    <property type="molecule type" value="Genomic_DNA"/>
</dbReference>
<dbReference type="PANTHER" id="PTHR34002:SF9">
    <property type="entry name" value="XYLOGLUCAN-SPECIFIC ENDO-BETA-1,4-GLUCANASE A"/>
    <property type="match status" value="1"/>
</dbReference>
<dbReference type="Pfam" id="PF01670">
    <property type="entry name" value="Glyco_hydro_12"/>
    <property type="match status" value="1"/>
</dbReference>
<dbReference type="InterPro" id="IPR013319">
    <property type="entry name" value="GH11/12"/>
</dbReference>
<evidence type="ECO:0000256" key="1">
    <source>
        <dbReference type="ARBA" id="ARBA00005519"/>
    </source>
</evidence>
<dbReference type="InterPro" id="IPR035992">
    <property type="entry name" value="Ricin_B-like_lectins"/>
</dbReference>
<evidence type="ECO:0000256" key="2">
    <source>
        <dbReference type="RuleBase" id="RU361163"/>
    </source>
</evidence>
<keyword evidence="2 5" id="KW-0378">Hydrolase</keyword>
<dbReference type="CDD" id="cd00161">
    <property type="entry name" value="beta-trefoil_Ricin-like"/>
    <property type="match status" value="1"/>
</dbReference>
<dbReference type="GO" id="GO:0008810">
    <property type="term" value="F:cellulase activity"/>
    <property type="evidence" value="ECO:0007669"/>
    <property type="project" value="UniProtKB-EC"/>
</dbReference>
<reference evidence="5 6" key="1">
    <citation type="submission" date="2023-07" db="EMBL/GenBank/DDBJ databases">
        <title>Sorghum-associated microbial communities from plants grown in Nebraska, USA.</title>
        <authorList>
            <person name="Schachtman D."/>
        </authorList>
    </citation>
    <scope>NUCLEOTIDE SEQUENCE [LARGE SCALE GENOMIC DNA]</scope>
    <source>
        <strain evidence="5 6">BE107</strain>
    </source>
</reference>
<dbReference type="Pfam" id="PF14200">
    <property type="entry name" value="RicinB_lectin_2"/>
    <property type="match status" value="1"/>
</dbReference>
<feature type="signal peptide" evidence="3">
    <location>
        <begin position="1"/>
        <end position="30"/>
    </location>
</feature>
<dbReference type="InterPro" id="IPR013320">
    <property type="entry name" value="ConA-like_dom_sf"/>
</dbReference>
<evidence type="ECO:0000259" key="4">
    <source>
        <dbReference type="SMART" id="SM00458"/>
    </source>
</evidence>
<dbReference type="PROSITE" id="PS50231">
    <property type="entry name" value="RICIN_B_LECTIN"/>
    <property type="match status" value="1"/>
</dbReference>
<comment type="caution">
    <text evidence="5">The sequence shown here is derived from an EMBL/GenBank/DDBJ whole genome shotgun (WGS) entry which is preliminary data.</text>
</comment>
<keyword evidence="6" id="KW-1185">Reference proteome</keyword>
<comment type="similarity">
    <text evidence="1 2">Belongs to the glycosyl hydrolase 12 (cellulase H) family.</text>
</comment>
<dbReference type="InterPro" id="IPR000772">
    <property type="entry name" value="Ricin_B_lectin"/>
</dbReference>
<dbReference type="EC" id="3.2.1.4" evidence="5"/>
<name>A0ABU1RYK0_9GAMM</name>
<keyword evidence="2 5" id="KW-0326">Glycosidase</keyword>
<dbReference type="SMART" id="SM00458">
    <property type="entry name" value="RICIN"/>
    <property type="match status" value="1"/>
</dbReference>
<feature type="chain" id="PRO_5046078483" evidence="3">
    <location>
        <begin position="31"/>
        <end position="412"/>
    </location>
</feature>
<proteinExistence type="inferred from homology"/>
<dbReference type="Proteomes" id="UP001254759">
    <property type="component" value="Unassembled WGS sequence"/>
</dbReference>
<protein>
    <submittedName>
        <fullName evidence="5">Endoglucanase</fullName>
        <ecNumber evidence="5">3.2.1.4</ecNumber>
    </submittedName>
</protein>
<keyword evidence="2" id="KW-0119">Carbohydrate metabolism</keyword>
<dbReference type="PANTHER" id="PTHR34002">
    <property type="entry name" value="BLR1656 PROTEIN"/>
    <property type="match status" value="1"/>
</dbReference>
<gene>
    <name evidence="5" type="ORF">J2W94_003527</name>
</gene>
<organism evidence="5 6">
    <name type="scientific">Pseudoxanthomonas sacheonensis</name>
    <dbReference type="NCBI Taxonomy" id="443615"/>
    <lineage>
        <taxon>Bacteria</taxon>
        <taxon>Pseudomonadati</taxon>
        <taxon>Pseudomonadota</taxon>
        <taxon>Gammaproteobacteria</taxon>
        <taxon>Lysobacterales</taxon>
        <taxon>Lysobacteraceae</taxon>
        <taxon>Pseudoxanthomonas</taxon>
    </lineage>
</organism>
<evidence type="ECO:0000313" key="5">
    <source>
        <dbReference type="EMBL" id="MDR6843214.1"/>
    </source>
</evidence>
<dbReference type="RefSeq" id="WP_310096201.1">
    <property type="nucleotide sequence ID" value="NZ_JAVDTT010000006.1"/>
</dbReference>
<evidence type="ECO:0000313" key="6">
    <source>
        <dbReference type="Proteomes" id="UP001254759"/>
    </source>
</evidence>
<dbReference type="Gene3D" id="2.80.10.50">
    <property type="match status" value="3"/>
</dbReference>
<dbReference type="SUPFAM" id="SSF50370">
    <property type="entry name" value="Ricin B-like lectins"/>
    <property type="match status" value="1"/>
</dbReference>
<accession>A0ABU1RYK0</accession>
<evidence type="ECO:0000256" key="3">
    <source>
        <dbReference type="SAM" id="SignalP"/>
    </source>
</evidence>
<feature type="domain" description="Ricin B lectin" evidence="4">
    <location>
        <begin position="275"/>
        <end position="411"/>
    </location>
</feature>
<keyword evidence="3" id="KW-0732">Signal</keyword>
<keyword evidence="2" id="KW-0624">Polysaccharide degradation</keyword>
<dbReference type="Gene3D" id="2.60.120.180">
    <property type="match status" value="1"/>
</dbReference>
<dbReference type="InterPro" id="IPR002594">
    <property type="entry name" value="GH12"/>
</dbReference>